<comment type="caution">
    <text evidence="2">The sequence shown here is derived from an EMBL/GenBank/DDBJ whole genome shotgun (WGS) entry which is preliminary data.</text>
</comment>
<sequence length="96" mass="11019">MSKFFNLCIVSVLTTSCVHTTKNYYTISPPTHETPIINPTKISTSNEKPAVKTQKPAPPPEWDVFAYSEYQEKYGEVPEWDVFNKKYPKSNQLDGF</sequence>
<dbReference type="RefSeq" id="WP_002642804.1">
    <property type="nucleotide sequence ID" value="NZ_CP019448.1"/>
</dbReference>
<dbReference type="STRING" id="641147.HMPREF9021_02098"/>
<dbReference type="AlphaFoldDB" id="V9HJY0"/>
<dbReference type="HOGENOM" id="CLU_2358172_0_0_4"/>
<feature type="region of interest" description="Disordered" evidence="1">
    <location>
        <begin position="35"/>
        <end position="58"/>
    </location>
</feature>
<evidence type="ECO:0000313" key="2">
    <source>
        <dbReference type="EMBL" id="EFG30030.2"/>
    </source>
</evidence>
<name>V9HJY0_9NEIS</name>
<evidence type="ECO:0008006" key="4">
    <source>
        <dbReference type="Google" id="ProtNLM"/>
    </source>
</evidence>
<dbReference type="EMBL" id="ADCY02000053">
    <property type="protein sequence ID" value="EFG30030.2"/>
    <property type="molecule type" value="Genomic_DNA"/>
</dbReference>
<proteinExistence type="predicted"/>
<dbReference type="Proteomes" id="UP000017813">
    <property type="component" value="Unassembled WGS sequence"/>
</dbReference>
<reference evidence="2 3" key="2">
    <citation type="submission" date="2011-10" db="EMBL/GenBank/DDBJ databases">
        <title>The Genome Sequence of Simonsiella muelleri ATCC 29453.</title>
        <authorList>
            <consortium name="The Broad Institute Genome Sequencing Platform"/>
            <consortium name="The Broad Institute Genome Sequencing Center for Infectious Disease"/>
            <person name="Earl A."/>
            <person name="Ward D."/>
            <person name="Feldgarden M."/>
            <person name="Gevers D."/>
            <person name="Izard J."/>
            <person name="Baranova O.V."/>
            <person name="Blanton J.M."/>
            <person name="Tanner A.C."/>
            <person name="Dewhirst F."/>
            <person name="Young S.K."/>
            <person name="Zeng Q."/>
            <person name="Gargeya S."/>
            <person name="Fitzgerald M."/>
            <person name="Haas B."/>
            <person name="Abouelleil A."/>
            <person name="Alvarado L."/>
            <person name="Arachchi H.M."/>
            <person name="Berlin A."/>
            <person name="Brown A."/>
            <person name="Chapman S.B."/>
            <person name="Chen Z."/>
            <person name="Dunbar C."/>
            <person name="Freedman E."/>
            <person name="Gearin G."/>
            <person name="Goldberg J."/>
            <person name="Griggs A."/>
            <person name="Gujja S."/>
            <person name="Heiman D."/>
            <person name="Howarth C."/>
            <person name="Larson L."/>
            <person name="Lui A."/>
            <person name="MacDonald P.J.P."/>
            <person name="Montmayeur A."/>
            <person name="Murphy C."/>
            <person name="Neiman D."/>
            <person name="Pearson M."/>
            <person name="Priest M."/>
            <person name="Roberts A."/>
            <person name="Saif S."/>
            <person name="Shea T."/>
            <person name="Shenoy N."/>
            <person name="Sisk P."/>
            <person name="Stolte C."/>
            <person name="Sykes S."/>
            <person name="Wortman J."/>
            <person name="Nusbaum C."/>
            <person name="Birren B."/>
        </authorList>
    </citation>
    <scope>NUCLEOTIDE SEQUENCE [LARGE SCALE GENOMIC DNA]</scope>
    <source>
        <strain evidence="2 3">ATCC 29453</strain>
    </source>
</reference>
<evidence type="ECO:0000313" key="3">
    <source>
        <dbReference type="Proteomes" id="UP000017813"/>
    </source>
</evidence>
<gene>
    <name evidence="2" type="ORF">HMPREF9021_02098</name>
</gene>
<reference evidence="2 3" key="1">
    <citation type="submission" date="2010-03" db="EMBL/GenBank/DDBJ databases">
        <authorList>
            <consortium name="The Broad Institute Genome Sequencing Platform"/>
            <person name="Ward D."/>
            <person name="Earl A."/>
            <person name="Feldgarden M."/>
            <person name="Gevers D."/>
            <person name="Young S."/>
            <person name="Zeng Q."/>
            <person name="Koehrsen M."/>
            <person name="Alvarado L."/>
            <person name="Berlin A.M."/>
            <person name="Borenstein D."/>
            <person name="Chapman S.B."/>
            <person name="Chen Z."/>
            <person name="Engels R."/>
            <person name="Freedman E."/>
            <person name="Gellesch M."/>
            <person name="Goldberg J."/>
            <person name="Griggs A."/>
            <person name="Gujja S."/>
            <person name="Heilman E.R."/>
            <person name="Heiman D.I."/>
            <person name="Hepburn T.A."/>
            <person name="Howarth C."/>
            <person name="Jen D."/>
            <person name="Larson L."/>
            <person name="Mehta T."/>
            <person name="Park D."/>
            <person name="Pearson M."/>
            <person name="Richards J."/>
            <person name="Roberts A."/>
            <person name="Saif S."/>
            <person name="Shea T.D."/>
            <person name="Shenoy N."/>
            <person name="Sisk P."/>
            <person name="Stolte C."/>
            <person name="Sykes S.N."/>
            <person name="Walk T."/>
            <person name="White J."/>
            <person name="Yandava C."/>
            <person name="Izard J."/>
            <person name="Baranova O.V."/>
            <person name="Blanton J.M."/>
            <person name="Tanner A.C."/>
            <person name="Dewhirst F."/>
            <person name="Haas B."/>
            <person name="Nusbaum C."/>
            <person name="Birren B."/>
        </authorList>
    </citation>
    <scope>NUCLEOTIDE SEQUENCE [LARGE SCALE GENOMIC DNA]</scope>
    <source>
        <strain evidence="2 3">ATCC 29453</strain>
    </source>
</reference>
<protein>
    <recommendedName>
        <fullName evidence="4">Lipoprotein</fullName>
    </recommendedName>
</protein>
<organism evidence="2 3">
    <name type="scientific">Simonsiella muelleri ATCC 29453</name>
    <dbReference type="NCBI Taxonomy" id="641147"/>
    <lineage>
        <taxon>Bacteria</taxon>
        <taxon>Pseudomonadati</taxon>
        <taxon>Pseudomonadota</taxon>
        <taxon>Betaproteobacteria</taxon>
        <taxon>Neisseriales</taxon>
        <taxon>Neisseriaceae</taxon>
        <taxon>Simonsiella</taxon>
    </lineage>
</organism>
<accession>V9HJY0</accession>
<evidence type="ECO:0000256" key="1">
    <source>
        <dbReference type="SAM" id="MobiDB-lite"/>
    </source>
</evidence>
<keyword evidence="3" id="KW-1185">Reference proteome</keyword>
<dbReference type="PROSITE" id="PS51257">
    <property type="entry name" value="PROKAR_LIPOPROTEIN"/>
    <property type="match status" value="1"/>
</dbReference>